<protein>
    <submittedName>
        <fullName evidence="3">Nitrate and nitrite sensing</fullName>
    </submittedName>
</protein>
<feature type="domain" description="Nitrate/nitrite sensing protein" evidence="2">
    <location>
        <begin position="54"/>
        <end position="274"/>
    </location>
</feature>
<evidence type="ECO:0000259" key="2">
    <source>
        <dbReference type="Pfam" id="PF08376"/>
    </source>
</evidence>
<proteinExistence type="predicted"/>
<keyword evidence="4" id="KW-1185">Reference proteome</keyword>
<dbReference type="InterPro" id="IPR013587">
    <property type="entry name" value="Nitrate/nitrite_sensing"/>
</dbReference>
<evidence type="ECO:0000313" key="3">
    <source>
        <dbReference type="EMBL" id="SIS73358.1"/>
    </source>
</evidence>
<organism evidence="3 4">
    <name type="scientific">Neptunomonas antarctica</name>
    <dbReference type="NCBI Taxonomy" id="619304"/>
    <lineage>
        <taxon>Bacteria</taxon>
        <taxon>Pseudomonadati</taxon>
        <taxon>Pseudomonadota</taxon>
        <taxon>Gammaproteobacteria</taxon>
        <taxon>Oceanospirillales</taxon>
        <taxon>Oceanospirillaceae</taxon>
        <taxon>Neptunomonas</taxon>
    </lineage>
</organism>
<evidence type="ECO:0000256" key="1">
    <source>
        <dbReference type="SAM" id="Phobius"/>
    </source>
</evidence>
<accession>A0A1N7LHP4</accession>
<gene>
    <name evidence="3" type="ORF">SAMN05421760_10440</name>
</gene>
<feature type="transmembrane region" description="Helical" evidence="1">
    <location>
        <begin position="12"/>
        <end position="29"/>
    </location>
</feature>
<keyword evidence="1" id="KW-1133">Transmembrane helix</keyword>
<sequence>MITLFDLQWSPLLVIILLACMMLSFYSLYRNMTWQRQKRLTANIGELKLLRTLLGDFQRHRGLSTGLLAGDISMKAELSMTRARLDKSIHRAQQLNSTHTTAWQPLLGQWHQIGQGSVCDPAKNLLNHHELIRTTIFLFEDIAGELALSQEQQSYLSCIWQEVVQTAEWTGQARALGTGIAAERFSSAAQRVRLRFLHEKVQRLSASAFATLGHSKSNPMNLHNSREAISDFLVCLEQEFLNSAHPQIEAKLYFEKATLAINELLALVDKALTGLEQTQRRH</sequence>
<dbReference type="STRING" id="619304.SAMN05421760_10440"/>
<dbReference type="Proteomes" id="UP000185999">
    <property type="component" value="Unassembled WGS sequence"/>
</dbReference>
<dbReference type="RefSeq" id="WP_054341636.1">
    <property type="nucleotide sequence ID" value="NZ_FTOE01000004.1"/>
</dbReference>
<keyword evidence="1" id="KW-0472">Membrane</keyword>
<reference evidence="4" key="1">
    <citation type="submission" date="2017-01" db="EMBL/GenBank/DDBJ databases">
        <authorList>
            <person name="Varghese N."/>
            <person name="Submissions S."/>
        </authorList>
    </citation>
    <scope>NUCLEOTIDE SEQUENCE [LARGE SCALE GENOMIC DNA]</scope>
    <source>
        <strain evidence="4">DSM 22306</strain>
    </source>
</reference>
<dbReference type="AlphaFoldDB" id="A0A1N7LHP4"/>
<dbReference type="EMBL" id="FTOE01000004">
    <property type="protein sequence ID" value="SIS73358.1"/>
    <property type="molecule type" value="Genomic_DNA"/>
</dbReference>
<dbReference type="OrthoDB" id="9180266at2"/>
<keyword evidence="1" id="KW-0812">Transmembrane</keyword>
<name>A0A1N7LHP4_9GAMM</name>
<evidence type="ECO:0000313" key="4">
    <source>
        <dbReference type="Proteomes" id="UP000185999"/>
    </source>
</evidence>
<dbReference type="Pfam" id="PF08376">
    <property type="entry name" value="NIT"/>
    <property type="match status" value="1"/>
</dbReference>